<evidence type="ECO:0000313" key="1">
    <source>
        <dbReference type="EMBL" id="QJA44528.1"/>
    </source>
</evidence>
<dbReference type="Gene3D" id="3.90.550.10">
    <property type="entry name" value="Spore Coat Polysaccharide Biosynthesis Protein SpsA, Chain A"/>
    <property type="match status" value="1"/>
</dbReference>
<keyword evidence="1" id="KW-0808">Transferase</keyword>
<proteinExistence type="predicted"/>
<gene>
    <name evidence="1" type="ORF">TM448A00111_0031</name>
    <name evidence="2" type="ORF">TM448B00196_0031</name>
</gene>
<dbReference type="Pfam" id="PF13641">
    <property type="entry name" value="Glyco_tranf_2_3"/>
    <property type="match status" value="1"/>
</dbReference>
<dbReference type="PANTHER" id="PTHR43179">
    <property type="entry name" value="RHAMNOSYLTRANSFERASE WBBL"/>
    <property type="match status" value="1"/>
</dbReference>
<dbReference type="AlphaFoldDB" id="A0A6H1ZAH0"/>
<organism evidence="1">
    <name type="scientific">viral metagenome</name>
    <dbReference type="NCBI Taxonomy" id="1070528"/>
    <lineage>
        <taxon>unclassified sequences</taxon>
        <taxon>metagenomes</taxon>
        <taxon>organismal metagenomes</taxon>
    </lineage>
</organism>
<accession>A0A6H1ZAH0</accession>
<dbReference type="EMBL" id="MT143977">
    <property type="protein sequence ID" value="QJA44528.1"/>
    <property type="molecule type" value="Genomic_DNA"/>
</dbReference>
<dbReference type="EMBL" id="MT144598">
    <property type="protein sequence ID" value="QJH94244.1"/>
    <property type="molecule type" value="Genomic_DNA"/>
</dbReference>
<dbReference type="InterPro" id="IPR029044">
    <property type="entry name" value="Nucleotide-diphossugar_trans"/>
</dbReference>
<reference evidence="1" key="1">
    <citation type="submission" date="2020-03" db="EMBL/GenBank/DDBJ databases">
        <title>The deep terrestrial virosphere.</title>
        <authorList>
            <person name="Holmfeldt K."/>
            <person name="Nilsson E."/>
            <person name="Simone D."/>
            <person name="Lopez-Fernandez M."/>
            <person name="Wu X."/>
            <person name="de Brujin I."/>
            <person name="Lundin D."/>
            <person name="Andersson A."/>
            <person name="Bertilsson S."/>
            <person name="Dopson M."/>
        </authorList>
    </citation>
    <scope>NUCLEOTIDE SEQUENCE</scope>
    <source>
        <strain evidence="1">TM448A00111</strain>
        <strain evidence="2">TM448B00196</strain>
    </source>
</reference>
<sequence length="255" mass="28253">MPLVDACVMTAGRVDLFEKCISALLPQIEHIDARLYVLNNGSPSEKYDAAYETLPKSANVIRLYKNVGFPAGANKLFKRGLAPLILFVSDDVILKEGAVDALLRRMDDPKIGLCGMKLLFPEDATNRPAGKVQHVGHAFTIHAQVIHPLIGWSADNPKCCISREVLSVTGAAFIVRRKAFMEAGGFYEGYGIGTFEDCDLCLTLRKLGYKIYMEASAVGYHYVGASGGQFPLTNNQMIFMGRHVRDLAWDDWTFW</sequence>
<evidence type="ECO:0000313" key="2">
    <source>
        <dbReference type="EMBL" id="QJH94244.1"/>
    </source>
</evidence>
<dbReference type="GO" id="GO:0016740">
    <property type="term" value="F:transferase activity"/>
    <property type="evidence" value="ECO:0007669"/>
    <property type="project" value="UniProtKB-KW"/>
</dbReference>
<dbReference type="SUPFAM" id="SSF53448">
    <property type="entry name" value="Nucleotide-diphospho-sugar transferases"/>
    <property type="match status" value="1"/>
</dbReference>
<protein>
    <submittedName>
        <fullName evidence="1">Putative glycosyltransferase</fullName>
    </submittedName>
</protein>
<name>A0A6H1ZAH0_9ZZZZ</name>
<dbReference type="PANTHER" id="PTHR43179:SF7">
    <property type="entry name" value="RHAMNOSYLTRANSFERASE WBBL"/>
    <property type="match status" value="1"/>
</dbReference>